<protein>
    <submittedName>
        <fullName evidence="2">Uncharacterized protein</fullName>
    </submittedName>
</protein>
<feature type="compositionally biased region" description="Pro residues" evidence="1">
    <location>
        <begin position="1"/>
        <end position="12"/>
    </location>
</feature>
<dbReference type="OrthoDB" id="644317at2759"/>
<gene>
    <name evidence="2" type="ORF">E2562_033411</name>
</gene>
<name>A0A6G1CV38_9ORYZ</name>
<feature type="region of interest" description="Disordered" evidence="1">
    <location>
        <begin position="1"/>
        <end position="71"/>
    </location>
</feature>
<organism evidence="2 3">
    <name type="scientific">Oryza meyeriana var. granulata</name>
    <dbReference type="NCBI Taxonomy" id="110450"/>
    <lineage>
        <taxon>Eukaryota</taxon>
        <taxon>Viridiplantae</taxon>
        <taxon>Streptophyta</taxon>
        <taxon>Embryophyta</taxon>
        <taxon>Tracheophyta</taxon>
        <taxon>Spermatophyta</taxon>
        <taxon>Magnoliopsida</taxon>
        <taxon>Liliopsida</taxon>
        <taxon>Poales</taxon>
        <taxon>Poaceae</taxon>
        <taxon>BOP clade</taxon>
        <taxon>Oryzoideae</taxon>
        <taxon>Oryzeae</taxon>
        <taxon>Oryzinae</taxon>
        <taxon>Oryza</taxon>
        <taxon>Oryza meyeriana</taxon>
    </lineage>
</organism>
<feature type="compositionally biased region" description="Low complexity" evidence="1">
    <location>
        <begin position="13"/>
        <end position="29"/>
    </location>
</feature>
<reference evidence="2 3" key="1">
    <citation type="submission" date="2019-11" db="EMBL/GenBank/DDBJ databases">
        <title>Whole genome sequence of Oryza granulata.</title>
        <authorList>
            <person name="Li W."/>
        </authorList>
    </citation>
    <scope>NUCLEOTIDE SEQUENCE [LARGE SCALE GENOMIC DNA]</scope>
    <source>
        <strain evidence="3">cv. Menghai</strain>
        <tissue evidence="2">Leaf</tissue>
    </source>
</reference>
<evidence type="ECO:0000313" key="3">
    <source>
        <dbReference type="Proteomes" id="UP000479710"/>
    </source>
</evidence>
<accession>A0A6G1CV38</accession>
<evidence type="ECO:0000256" key="1">
    <source>
        <dbReference type="SAM" id="MobiDB-lite"/>
    </source>
</evidence>
<sequence length="238" mass="26641">MGEPAPPEPSEPNPSKSSDATASDSTASDQISEEQEGSLVHPDDLLEAHDSPQRSPQRDDEGPRPPRVEYTRYKTMGMCRLRQVLEADWFPTARDPHGTLGNIRLSTRVQKDLYLAMRDKMGSGQIGLSEHHVLQWTSLSAAARGFDKELSFAGSVVLAAIRRTLIACKFAKEGVTAVMQWVLYHLFSQQRFDIVDLMLAKMEDVIYSAIGRQLPYGPYLFALLRMAELVDIVSYKML</sequence>
<dbReference type="EMBL" id="SPHZ02000008">
    <property type="protein sequence ID" value="KAF0904338.1"/>
    <property type="molecule type" value="Genomic_DNA"/>
</dbReference>
<comment type="caution">
    <text evidence="2">The sequence shown here is derived from an EMBL/GenBank/DDBJ whole genome shotgun (WGS) entry which is preliminary data.</text>
</comment>
<evidence type="ECO:0000313" key="2">
    <source>
        <dbReference type="EMBL" id="KAF0904338.1"/>
    </source>
</evidence>
<keyword evidence="3" id="KW-1185">Reference proteome</keyword>
<dbReference type="AlphaFoldDB" id="A0A6G1CV38"/>
<dbReference type="Proteomes" id="UP000479710">
    <property type="component" value="Unassembled WGS sequence"/>
</dbReference>
<proteinExistence type="predicted"/>
<feature type="compositionally biased region" description="Basic and acidic residues" evidence="1">
    <location>
        <begin position="41"/>
        <end position="71"/>
    </location>
</feature>